<dbReference type="AlphaFoldDB" id="A0A195D4R4"/>
<proteinExistence type="predicted"/>
<evidence type="ECO:0000313" key="1">
    <source>
        <dbReference type="EMBL" id="KYN07895.1"/>
    </source>
</evidence>
<accession>A0A195D4R4</accession>
<name>A0A195D4R4_9HYME</name>
<gene>
    <name evidence="1" type="ORF">ALC62_01076</name>
</gene>
<dbReference type="EMBL" id="KQ976842">
    <property type="protein sequence ID" value="KYN07895.1"/>
    <property type="molecule type" value="Genomic_DNA"/>
</dbReference>
<evidence type="ECO:0000313" key="2">
    <source>
        <dbReference type="Proteomes" id="UP000078542"/>
    </source>
</evidence>
<protein>
    <submittedName>
        <fullName evidence="1">Uncharacterized protein</fullName>
    </submittedName>
</protein>
<keyword evidence="2" id="KW-1185">Reference proteome</keyword>
<sequence>MLTHVFFQERLTNAKLECKGPMCPPSSFDVSLSIHTSNGANRNLIISGSKTCYIAHVRIGASTETEDAYQKLICERLHKYSDRLLHYYLGLRIQRSKRITMSIRISANNARVCLFAVCGHGIRKKQKLAHSLHRTFLSRPTFSGSHLFCLTHTRGNRTRMYRNVQTSSFLLATSPRYHFQTRSRSSSDRSFPRRIIDKLRGERSYRGPLPFLFAFNFTIFSPNARLLRLEPALLTTSSRCRPFATSRTSTQHPVAFTADPGVSAGRQFHSSQNCTQPPTCIYRFPITFHLVVVTVRQDDIIETVPTQLETAYLDLSPSATCSNISEDGLTLSTPMYRRNLDIYRTMCTYVSVPDPLARCKL</sequence>
<reference evidence="1 2" key="1">
    <citation type="submission" date="2016-03" db="EMBL/GenBank/DDBJ databases">
        <title>Cyphomyrmex costatus WGS genome.</title>
        <authorList>
            <person name="Nygaard S."/>
            <person name="Hu H."/>
            <person name="Boomsma J."/>
            <person name="Zhang G."/>
        </authorList>
    </citation>
    <scope>NUCLEOTIDE SEQUENCE [LARGE SCALE GENOMIC DNA]</scope>
    <source>
        <strain evidence="1">MS0001</strain>
        <tissue evidence="1">Whole body</tissue>
    </source>
</reference>
<organism evidence="1 2">
    <name type="scientific">Cyphomyrmex costatus</name>
    <dbReference type="NCBI Taxonomy" id="456900"/>
    <lineage>
        <taxon>Eukaryota</taxon>
        <taxon>Metazoa</taxon>
        <taxon>Ecdysozoa</taxon>
        <taxon>Arthropoda</taxon>
        <taxon>Hexapoda</taxon>
        <taxon>Insecta</taxon>
        <taxon>Pterygota</taxon>
        <taxon>Neoptera</taxon>
        <taxon>Endopterygota</taxon>
        <taxon>Hymenoptera</taxon>
        <taxon>Apocrita</taxon>
        <taxon>Aculeata</taxon>
        <taxon>Formicoidea</taxon>
        <taxon>Formicidae</taxon>
        <taxon>Myrmicinae</taxon>
        <taxon>Cyphomyrmex</taxon>
    </lineage>
</organism>
<dbReference type="Proteomes" id="UP000078542">
    <property type="component" value="Unassembled WGS sequence"/>
</dbReference>